<feature type="region of interest" description="Disordered" evidence="1">
    <location>
        <begin position="204"/>
        <end position="235"/>
    </location>
</feature>
<keyword evidence="2" id="KW-1185">Reference proteome</keyword>
<evidence type="ECO:0000313" key="2">
    <source>
        <dbReference type="Proteomes" id="UP000694923"/>
    </source>
</evidence>
<organism evidence="2 3">
    <name type="scientific">Galeopterus variegatus</name>
    <name type="common">Malayan flying lemur</name>
    <name type="synonym">Cynocephalus variegatus</name>
    <dbReference type="NCBI Taxonomy" id="482537"/>
    <lineage>
        <taxon>Eukaryota</taxon>
        <taxon>Metazoa</taxon>
        <taxon>Chordata</taxon>
        <taxon>Craniata</taxon>
        <taxon>Vertebrata</taxon>
        <taxon>Euteleostomi</taxon>
        <taxon>Mammalia</taxon>
        <taxon>Eutheria</taxon>
        <taxon>Euarchontoglires</taxon>
        <taxon>Dermoptera</taxon>
        <taxon>Cynocephalidae</taxon>
        <taxon>Galeopterus</taxon>
    </lineage>
</organism>
<protein>
    <submittedName>
        <fullName evidence="3">Uncharacterized protein LOC103604237</fullName>
    </submittedName>
</protein>
<reference evidence="3" key="1">
    <citation type="submission" date="2025-08" db="UniProtKB">
        <authorList>
            <consortium name="RefSeq"/>
        </authorList>
    </citation>
    <scope>IDENTIFICATION</scope>
</reference>
<name>A0ABM0S2D4_GALVR</name>
<evidence type="ECO:0000256" key="1">
    <source>
        <dbReference type="SAM" id="MobiDB-lite"/>
    </source>
</evidence>
<dbReference type="RefSeq" id="XP_008587025.1">
    <property type="nucleotide sequence ID" value="XM_008588803.1"/>
</dbReference>
<sequence length="235" mass="24805">MAAATTRWAGHHILPVREPGGGRDASEAGRVLAPARLADRAAEPSAAAPLHPRAGSPPLPLSAGPPAGEGRGEKKSSRRFATGPLPPPGRPPGSLCPGSRLRLLRPPPPLIPNKERKTRSFCACSVDFAPAVPPPGVSTMIFMMVRKEITLSLPLQDTAESTPRPGAVQGWAWSTEEVHSTQLQMAPAYQVSLMGSQSVRGAGNWVGLPPWSRQKPTPLSTSKPRSMSLQPEPVS</sequence>
<feature type="compositionally biased region" description="Low complexity" evidence="1">
    <location>
        <begin position="92"/>
        <end position="101"/>
    </location>
</feature>
<feature type="region of interest" description="Disordered" evidence="1">
    <location>
        <begin position="1"/>
        <end position="114"/>
    </location>
</feature>
<gene>
    <name evidence="3" type="primary">LOC103604237</name>
</gene>
<dbReference type="Proteomes" id="UP000694923">
    <property type="component" value="Unplaced"/>
</dbReference>
<evidence type="ECO:0000313" key="3">
    <source>
        <dbReference type="RefSeq" id="XP_008587025.1"/>
    </source>
</evidence>
<proteinExistence type="predicted"/>
<feature type="compositionally biased region" description="Polar residues" evidence="1">
    <location>
        <begin position="214"/>
        <end position="229"/>
    </location>
</feature>
<feature type="compositionally biased region" description="Low complexity" evidence="1">
    <location>
        <begin position="43"/>
        <end position="54"/>
    </location>
</feature>
<accession>A0ABM0S2D4</accession>
<dbReference type="GeneID" id="103604237"/>